<dbReference type="Pfam" id="PF07679">
    <property type="entry name" value="I-set"/>
    <property type="match status" value="1"/>
</dbReference>
<keyword evidence="2" id="KW-0963">Cytoplasm</keyword>
<dbReference type="InterPro" id="IPR052385">
    <property type="entry name" value="Obscurin/Obscurin-like_Reg"/>
</dbReference>
<evidence type="ECO:0000256" key="4">
    <source>
        <dbReference type="ARBA" id="ARBA00023157"/>
    </source>
</evidence>
<name>A0A3B3RSB3_9TELE</name>
<evidence type="ECO:0000313" key="6">
    <source>
        <dbReference type="Ensembl" id="ENSPKIP00000020626.1"/>
    </source>
</evidence>
<dbReference type="PANTHER" id="PTHR35971">
    <property type="entry name" value="SI:DKEY-31G6.6"/>
    <property type="match status" value="1"/>
</dbReference>
<evidence type="ECO:0000313" key="7">
    <source>
        <dbReference type="Proteomes" id="UP000261540"/>
    </source>
</evidence>
<dbReference type="InterPro" id="IPR036179">
    <property type="entry name" value="Ig-like_dom_sf"/>
</dbReference>
<keyword evidence="3" id="KW-0597">Phosphoprotein</keyword>
<organism evidence="6 7">
    <name type="scientific">Paramormyrops kingsleyae</name>
    <dbReference type="NCBI Taxonomy" id="1676925"/>
    <lineage>
        <taxon>Eukaryota</taxon>
        <taxon>Metazoa</taxon>
        <taxon>Chordata</taxon>
        <taxon>Craniata</taxon>
        <taxon>Vertebrata</taxon>
        <taxon>Euteleostomi</taxon>
        <taxon>Actinopterygii</taxon>
        <taxon>Neopterygii</taxon>
        <taxon>Teleostei</taxon>
        <taxon>Osteoglossocephala</taxon>
        <taxon>Osteoglossomorpha</taxon>
        <taxon>Osteoglossiformes</taxon>
        <taxon>Mormyridae</taxon>
        <taxon>Paramormyrops</taxon>
    </lineage>
</organism>
<evidence type="ECO:0000256" key="3">
    <source>
        <dbReference type="ARBA" id="ARBA00022553"/>
    </source>
</evidence>
<dbReference type="Gene3D" id="2.60.40.10">
    <property type="entry name" value="Immunoglobulins"/>
    <property type="match status" value="1"/>
</dbReference>
<dbReference type="FunFam" id="2.60.40.10:FF:000228">
    <property type="entry name" value="obscurin isoform X4"/>
    <property type="match status" value="1"/>
</dbReference>
<proteinExistence type="predicted"/>
<reference evidence="6" key="2">
    <citation type="submission" date="2025-09" db="UniProtKB">
        <authorList>
            <consortium name="Ensembl"/>
        </authorList>
    </citation>
    <scope>IDENTIFICATION</scope>
</reference>
<reference evidence="6" key="1">
    <citation type="submission" date="2025-08" db="UniProtKB">
        <authorList>
            <consortium name="Ensembl"/>
        </authorList>
    </citation>
    <scope>IDENTIFICATION</scope>
</reference>
<comment type="subcellular location">
    <subcellularLocation>
        <location evidence="1">Cytoplasm</location>
    </subcellularLocation>
</comment>
<dbReference type="AlphaFoldDB" id="A0A3B3RSB3"/>
<dbReference type="SUPFAM" id="SSF48726">
    <property type="entry name" value="Immunoglobulin"/>
    <property type="match status" value="1"/>
</dbReference>
<evidence type="ECO:0000256" key="1">
    <source>
        <dbReference type="ARBA" id="ARBA00004496"/>
    </source>
</evidence>
<dbReference type="STRING" id="1676925.ENSPKIP00000020626"/>
<dbReference type="PANTHER" id="PTHR35971:SF4">
    <property type="entry name" value="OBSCURIN"/>
    <property type="match status" value="1"/>
</dbReference>
<sequence>MWRVHLESGKSALWRASRSPQHCRCSSGRHWRTWRGRWALVPTFAVRSPSLARRCTGCVAASPSSPVGMAPVVFNKELESVEAKEGGEASLCCEISSPEGLVTWKKGSRVLSQGRKYTFQHRGSTRVLVIHQLASEDAGEYSCSVGDRTSKAKLTVKACRGELESPHCS</sequence>
<dbReference type="Ensembl" id="ENSPKIT00000001247.1">
    <property type="protein sequence ID" value="ENSPKIP00000020626.1"/>
    <property type="gene ID" value="ENSPKIG00000005336.1"/>
</dbReference>
<evidence type="ECO:0000256" key="2">
    <source>
        <dbReference type="ARBA" id="ARBA00022490"/>
    </source>
</evidence>
<dbReference type="Proteomes" id="UP000261540">
    <property type="component" value="Unplaced"/>
</dbReference>
<dbReference type="GO" id="GO:0005737">
    <property type="term" value="C:cytoplasm"/>
    <property type="evidence" value="ECO:0007669"/>
    <property type="project" value="UniProtKB-SubCell"/>
</dbReference>
<dbReference type="PROSITE" id="PS50835">
    <property type="entry name" value="IG_LIKE"/>
    <property type="match status" value="1"/>
</dbReference>
<dbReference type="InterPro" id="IPR013098">
    <property type="entry name" value="Ig_I-set"/>
</dbReference>
<feature type="domain" description="Ig-like" evidence="5">
    <location>
        <begin position="71"/>
        <end position="155"/>
    </location>
</feature>
<dbReference type="InterPro" id="IPR003599">
    <property type="entry name" value="Ig_sub"/>
</dbReference>
<evidence type="ECO:0000259" key="5">
    <source>
        <dbReference type="PROSITE" id="PS50835"/>
    </source>
</evidence>
<dbReference type="InterPro" id="IPR007110">
    <property type="entry name" value="Ig-like_dom"/>
</dbReference>
<dbReference type="InterPro" id="IPR013783">
    <property type="entry name" value="Ig-like_fold"/>
</dbReference>
<dbReference type="InterPro" id="IPR003598">
    <property type="entry name" value="Ig_sub2"/>
</dbReference>
<dbReference type="SMART" id="SM00408">
    <property type="entry name" value="IGc2"/>
    <property type="match status" value="1"/>
</dbReference>
<keyword evidence="7" id="KW-1185">Reference proteome</keyword>
<dbReference type="SMART" id="SM00409">
    <property type="entry name" value="IG"/>
    <property type="match status" value="1"/>
</dbReference>
<dbReference type="GeneTree" id="ENSGT00940000177473"/>
<accession>A0A3B3RSB3</accession>
<protein>
    <recommendedName>
        <fullName evidence="5">Ig-like domain-containing protein</fullName>
    </recommendedName>
</protein>
<keyword evidence="4" id="KW-1015">Disulfide bond</keyword>